<keyword evidence="1" id="KW-1133">Transmembrane helix</keyword>
<feature type="transmembrane region" description="Helical" evidence="1">
    <location>
        <begin position="145"/>
        <end position="167"/>
    </location>
</feature>
<accession>A0ABU6NH93</accession>
<sequence length="250" mass="29416">MENKLSYKDLTRRTYIYRNPILKIWKPQSYLAIIFASSISFILYYLYWGDITAQSHLNEMIRNLLLTSSLALIGVLGLLISGLAILTGTINSKIVEQMYIKNKYDDLMSIFCSFYHLGITVSLNIFLSILIYFLIPILDNANQPYLIITSLFWLSSYIFFFIILYVVHLLKSCIAVFEISYIYSKEEVLQDSDFTDLRIDAIILVLLKRNLTNEQEFIDILKRCIDEQYDYLSENQRLELKERVKSYYDV</sequence>
<evidence type="ECO:0000256" key="1">
    <source>
        <dbReference type="SAM" id="Phobius"/>
    </source>
</evidence>
<keyword evidence="3" id="KW-1185">Reference proteome</keyword>
<gene>
    <name evidence="2" type="ORF">P5F74_01150</name>
</gene>
<name>A0ABU6NH93_9BACI</name>
<reference evidence="2 3" key="1">
    <citation type="submission" date="2023-03" db="EMBL/GenBank/DDBJ databases">
        <title>Bacillus Genome Sequencing.</title>
        <authorList>
            <person name="Dunlap C."/>
        </authorList>
    </citation>
    <scope>NUCLEOTIDE SEQUENCE [LARGE SCALE GENOMIC DNA]</scope>
    <source>
        <strain evidence="2 3">B-4107</strain>
    </source>
</reference>
<evidence type="ECO:0000313" key="3">
    <source>
        <dbReference type="Proteomes" id="UP001341820"/>
    </source>
</evidence>
<keyword evidence="1" id="KW-0472">Membrane</keyword>
<dbReference type="RefSeq" id="WP_328235982.1">
    <property type="nucleotide sequence ID" value="NZ_JAROAS010000001.1"/>
</dbReference>
<protein>
    <submittedName>
        <fullName evidence="2">Uncharacterized protein</fullName>
    </submittedName>
</protein>
<feature type="transmembrane region" description="Helical" evidence="1">
    <location>
        <begin position="60"/>
        <end position="86"/>
    </location>
</feature>
<feature type="transmembrane region" description="Helical" evidence="1">
    <location>
        <begin position="30"/>
        <end position="48"/>
    </location>
</feature>
<keyword evidence="1" id="KW-0812">Transmembrane</keyword>
<comment type="caution">
    <text evidence="2">The sequence shown here is derived from an EMBL/GenBank/DDBJ whole genome shotgun (WGS) entry which is preliminary data.</text>
</comment>
<feature type="transmembrane region" description="Helical" evidence="1">
    <location>
        <begin position="107"/>
        <end position="133"/>
    </location>
</feature>
<dbReference type="EMBL" id="JAROAS010000001">
    <property type="protein sequence ID" value="MED4126739.1"/>
    <property type="molecule type" value="Genomic_DNA"/>
</dbReference>
<evidence type="ECO:0000313" key="2">
    <source>
        <dbReference type="EMBL" id="MED4126739.1"/>
    </source>
</evidence>
<organism evidence="2 3">
    <name type="scientific">Shouchella miscanthi</name>
    <dbReference type="NCBI Taxonomy" id="2598861"/>
    <lineage>
        <taxon>Bacteria</taxon>
        <taxon>Bacillati</taxon>
        <taxon>Bacillota</taxon>
        <taxon>Bacilli</taxon>
        <taxon>Bacillales</taxon>
        <taxon>Bacillaceae</taxon>
        <taxon>Shouchella</taxon>
    </lineage>
</organism>
<dbReference type="Proteomes" id="UP001341820">
    <property type="component" value="Unassembled WGS sequence"/>
</dbReference>
<proteinExistence type="predicted"/>